<accession>H8IS79</accession>
<reference evidence="1 2" key="1">
    <citation type="journal article" date="2012" name="J. Bacteriol.">
        <title>Complete genome sequence of Mycobacterium intracellulare strain ATCC 13950T.</title>
        <authorList>
            <person name="Kim B.J."/>
            <person name="Choi B.S."/>
            <person name="Lim J.S."/>
            <person name="Choi I.Y."/>
            <person name="Lee J.H."/>
            <person name="Chun J."/>
            <person name="Kook Y.H."/>
            <person name="Kim B.J."/>
        </authorList>
    </citation>
    <scope>NUCLEOTIDE SEQUENCE [LARGE SCALE GENOMIC DNA]</scope>
    <source>
        <strain evidence="2">ATCC 13950 / DSM 43223 / JCM 6384 / NCTC 13025 / 3600</strain>
    </source>
</reference>
<gene>
    <name evidence="1" type="ordered locus">OCU_30980</name>
</gene>
<dbReference type="Proteomes" id="UP000008004">
    <property type="component" value="Chromosome"/>
</dbReference>
<evidence type="ECO:0000313" key="1">
    <source>
        <dbReference type="EMBL" id="AFC44317.1"/>
    </source>
</evidence>
<name>H8IS79_MYCIA</name>
<dbReference type="HOGENOM" id="CLU_2974552_0_0_11"/>
<dbReference type="EMBL" id="CP003322">
    <property type="protein sequence ID" value="AFC44317.1"/>
    <property type="molecule type" value="Genomic_DNA"/>
</dbReference>
<dbReference type="AlphaFoldDB" id="H8IS79"/>
<organism evidence="1 2">
    <name type="scientific">Mycobacterium intracellulare (strain ATCC 13950 / DSM 43223 / JCM 6384 / NCTC 13025 / 3600)</name>
    <dbReference type="NCBI Taxonomy" id="487521"/>
    <lineage>
        <taxon>Bacteria</taxon>
        <taxon>Bacillati</taxon>
        <taxon>Actinomycetota</taxon>
        <taxon>Actinomycetes</taxon>
        <taxon>Mycobacteriales</taxon>
        <taxon>Mycobacteriaceae</taxon>
        <taxon>Mycobacterium</taxon>
        <taxon>Mycobacterium avium complex (MAC)</taxon>
    </lineage>
</organism>
<dbReference type="KEGG" id="mia:OCU_30980"/>
<proteinExistence type="predicted"/>
<protein>
    <submittedName>
        <fullName evidence="1">Uncharacterized protein</fullName>
    </submittedName>
</protein>
<sequence>MPMRFVALSLKRSLFSIFVAGQTVFFATRCGASRTCFTSSSVISCLLGKLVGPSGDRS</sequence>
<evidence type="ECO:0000313" key="2">
    <source>
        <dbReference type="Proteomes" id="UP000008004"/>
    </source>
</evidence>